<dbReference type="PROSITE" id="PS50943">
    <property type="entry name" value="HTH_CROC1"/>
    <property type="match status" value="1"/>
</dbReference>
<dbReference type="InterPro" id="IPR001387">
    <property type="entry name" value="Cro/C1-type_HTH"/>
</dbReference>
<dbReference type="AlphaFoldDB" id="A0A6J6Y5C4"/>
<dbReference type="Gene3D" id="1.10.260.40">
    <property type="entry name" value="lambda repressor-like DNA-binding domains"/>
    <property type="match status" value="1"/>
</dbReference>
<proteinExistence type="predicted"/>
<dbReference type="GO" id="GO:0003677">
    <property type="term" value="F:DNA binding"/>
    <property type="evidence" value="ECO:0007669"/>
    <property type="project" value="InterPro"/>
</dbReference>
<protein>
    <submittedName>
        <fullName evidence="2">Unannotated protein</fullName>
    </submittedName>
</protein>
<sequence length="360" mass="40517">MNEIQKAMATTIVGQSVFVCPDVAARCTAAVLAKRSPESRLHGEAYAHSHTSCGGTNINLLRLHIICGVYTASMTDRKNILSTFQERLDKVIHDSKQNRSQFAEAVGLDRSTLSQLLSPTNRRLPRIETLAAIAETQQVSIDWLIGLSNTGPMQAEMMNEQMSFEGDALAHNDERLIAWLREAIGYKIRYVPSTLPDLLKTEEVIRFEMGDYVASRPEQKIETAAARLAWTRAPETDLECCNSVQQIEAFARGGGIWRDLELSSRLAQLDHMIDLCTELYPTLRWFLFDGRQRFAAPVTIFGPLRAALYIGQMYLVLTSAEHVRTLTRQFDDLIKGAVVQPPDVPAFLKEQRIVAQRLRR</sequence>
<gene>
    <name evidence="2" type="ORF">UFOPK2992_01135</name>
</gene>
<dbReference type="InterPro" id="IPR010982">
    <property type="entry name" value="Lambda_DNA-bd_dom_sf"/>
</dbReference>
<accession>A0A6J6Y5C4</accession>
<evidence type="ECO:0000313" key="2">
    <source>
        <dbReference type="EMBL" id="CAB4803283.1"/>
    </source>
</evidence>
<name>A0A6J6Y5C4_9ZZZZ</name>
<dbReference type="SMART" id="SM00530">
    <property type="entry name" value="HTH_XRE"/>
    <property type="match status" value="1"/>
</dbReference>
<dbReference type="EMBL" id="CAFAAI010000196">
    <property type="protein sequence ID" value="CAB4803283.1"/>
    <property type="molecule type" value="Genomic_DNA"/>
</dbReference>
<reference evidence="2" key="1">
    <citation type="submission" date="2020-05" db="EMBL/GenBank/DDBJ databases">
        <authorList>
            <person name="Chiriac C."/>
            <person name="Salcher M."/>
            <person name="Ghai R."/>
            <person name="Kavagutti S V."/>
        </authorList>
    </citation>
    <scope>NUCLEOTIDE SEQUENCE</scope>
</reference>
<dbReference type="CDD" id="cd00093">
    <property type="entry name" value="HTH_XRE"/>
    <property type="match status" value="1"/>
</dbReference>
<dbReference type="Pfam" id="PF13443">
    <property type="entry name" value="HTH_26"/>
    <property type="match status" value="1"/>
</dbReference>
<dbReference type="SUPFAM" id="SSF47413">
    <property type="entry name" value="lambda repressor-like DNA-binding domains"/>
    <property type="match status" value="1"/>
</dbReference>
<feature type="domain" description="HTH cro/C1-type" evidence="1">
    <location>
        <begin position="100"/>
        <end position="144"/>
    </location>
</feature>
<evidence type="ECO:0000259" key="1">
    <source>
        <dbReference type="PROSITE" id="PS50943"/>
    </source>
</evidence>
<organism evidence="2">
    <name type="scientific">freshwater metagenome</name>
    <dbReference type="NCBI Taxonomy" id="449393"/>
    <lineage>
        <taxon>unclassified sequences</taxon>
        <taxon>metagenomes</taxon>
        <taxon>ecological metagenomes</taxon>
    </lineage>
</organism>